<protein>
    <recommendedName>
        <fullName evidence="5">Tetratricopeptide repeat protein</fullName>
    </recommendedName>
</protein>
<evidence type="ECO:0000256" key="2">
    <source>
        <dbReference type="SAM" id="SignalP"/>
    </source>
</evidence>
<feature type="repeat" description="TPR" evidence="1">
    <location>
        <begin position="141"/>
        <end position="174"/>
    </location>
</feature>
<dbReference type="SUPFAM" id="SSF48452">
    <property type="entry name" value="TPR-like"/>
    <property type="match status" value="1"/>
</dbReference>
<keyword evidence="4" id="KW-1185">Reference proteome</keyword>
<evidence type="ECO:0000313" key="3">
    <source>
        <dbReference type="EMBL" id="CAK8163314.1"/>
    </source>
</evidence>
<dbReference type="InterPro" id="IPR019734">
    <property type="entry name" value="TPR_rpt"/>
</dbReference>
<accession>A0ABM9N8P6</accession>
<proteinExistence type="predicted"/>
<gene>
    <name evidence="3" type="ORF">CAXC1_330074</name>
</gene>
<dbReference type="Proteomes" id="UP001314181">
    <property type="component" value="Unassembled WGS sequence"/>
</dbReference>
<sequence length="233" mass="26425">MYKLKLTILFILCFSINALSNNSINNSVVIDKKNNNTPTVKNIAYDAQQAIRLKHLEVGIKILKDGMQTLGNNQYLMQNLALAYYMNKMYKKSSAIYAELLQKNPKDESMLNNYMISLSANSQGDAINTINNLWNLYPRSHIIPAQLGILYSQMNNIVQAIYSYTAAIKIEPRIDYKYNLAILLDKTGEKTAALMMYKDIISYFANGIASNKTYNIPIDAIRNRINSLNKNAS</sequence>
<name>A0ABM9N8P6_9RICK</name>
<organism evidence="3 4">
    <name type="scientific">Candidatus Xenohaliotis californiensis</name>
    <dbReference type="NCBI Taxonomy" id="84677"/>
    <lineage>
        <taxon>Bacteria</taxon>
        <taxon>Pseudomonadati</taxon>
        <taxon>Pseudomonadota</taxon>
        <taxon>Alphaproteobacteria</taxon>
        <taxon>Rickettsiales</taxon>
        <taxon>Anaplasmataceae</taxon>
        <taxon>Candidatus Xenohaliotis</taxon>
    </lineage>
</organism>
<reference evidence="3 4" key="1">
    <citation type="submission" date="2024-01" db="EMBL/GenBank/DDBJ databases">
        <authorList>
            <person name="Kunselman E."/>
        </authorList>
    </citation>
    <scope>NUCLEOTIDE SEQUENCE [LARGE SCALE GENOMIC DNA]</scope>
    <source>
        <strain evidence="3">2 abalone samples</strain>
    </source>
</reference>
<feature type="chain" id="PRO_5046809549" description="Tetratricopeptide repeat protein" evidence="2">
    <location>
        <begin position="21"/>
        <end position="233"/>
    </location>
</feature>
<evidence type="ECO:0000313" key="4">
    <source>
        <dbReference type="Proteomes" id="UP001314181"/>
    </source>
</evidence>
<evidence type="ECO:0008006" key="5">
    <source>
        <dbReference type="Google" id="ProtNLM"/>
    </source>
</evidence>
<dbReference type="Gene3D" id="1.25.40.10">
    <property type="entry name" value="Tetratricopeptide repeat domain"/>
    <property type="match status" value="2"/>
</dbReference>
<dbReference type="EMBL" id="CAWVOK010000026">
    <property type="protein sequence ID" value="CAK8163314.1"/>
    <property type="molecule type" value="Genomic_DNA"/>
</dbReference>
<keyword evidence="1" id="KW-0802">TPR repeat</keyword>
<feature type="signal peptide" evidence="2">
    <location>
        <begin position="1"/>
        <end position="20"/>
    </location>
</feature>
<keyword evidence="2" id="KW-0732">Signal</keyword>
<evidence type="ECO:0000256" key="1">
    <source>
        <dbReference type="PROSITE-ProRule" id="PRU00339"/>
    </source>
</evidence>
<dbReference type="InterPro" id="IPR011990">
    <property type="entry name" value="TPR-like_helical_dom_sf"/>
</dbReference>
<dbReference type="PROSITE" id="PS50005">
    <property type="entry name" value="TPR"/>
    <property type="match status" value="1"/>
</dbReference>
<comment type="caution">
    <text evidence="3">The sequence shown here is derived from an EMBL/GenBank/DDBJ whole genome shotgun (WGS) entry which is preliminary data.</text>
</comment>